<evidence type="ECO:0000313" key="7">
    <source>
        <dbReference type="EMBL" id="GAA0146091.1"/>
    </source>
</evidence>
<dbReference type="GO" id="GO:0015031">
    <property type="term" value="P:protein transport"/>
    <property type="evidence" value="ECO:0007669"/>
    <property type="project" value="UniProtKB-KW"/>
</dbReference>
<dbReference type="PANTHER" id="PTHR13673">
    <property type="entry name" value="ESOPHAGEAL CANCER ASSOCIATED PROTEIN"/>
    <property type="match status" value="1"/>
</dbReference>
<evidence type="ECO:0000256" key="1">
    <source>
        <dbReference type="ARBA" id="ARBA00004177"/>
    </source>
</evidence>
<evidence type="ECO:0000313" key="8">
    <source>
        <dbReference type="Proteomes" id="UP001454036"/>
    </source>
</evidence>
<comment type="similarity">
    <text evidence="2">Belongs to the VPS35L family.</text>
</comment>
<dbReference type="GO" id="GO:0005768">
    <property type="term" value="C:endosome"/>
    <property type="evidence" value="ECO:0007669"/>
    <property type="project" value="UniProtKB-SubCell"/>
</dbReference>
<dbReference type="PANTHER" id="PTHR13673:SF0">
    <property type="entry name" value="VPS35 ENDOSOMAL PROTEIN-SORTING FACTOR-LIKE"/>
    <property type="match status" value="1"/>
</dbReference>
<dbReference type="InterPro" id="IPR029705">
    <property type="entry name" value="VPS35L"/>
</dbReference>
<dbReference type="Proteomes" id="UP001454036">
    <property type="component" value="Unassembled WGS sequence"/>
</dbReference>
<comment type="subcellular location">
    <subcellularLocation>
        <location evidence="1">Endosome</location>
    </subcellularLocation>
</comment>
<evidence type="ECO:0000256" key="4">
    <source>
        <dbReference type="ARBA" id="ARBA00022753"/>
    </source>
</evidence>
<dbReference type="GO" id="GO:0032456">
    <property type="term" value="P:endocytic recycling"/>
    <property type="evidence" value="ECO:0007669"/>
    <property type="project" value="InterPro"/>
</dbReference>
<protein>
    <submittedName>
        <fullName evidence="7">Uncharacterized protein</fullName>
    </submittedName>
</protein>
<evidence type="ECO:0000256" key="6">
    <source>
        <dbReference type="SAM" id="MobiDB-lite"/>
    </source>
</evidence>
<evidence type="ECO:0000256" key="2">
    <source>
        <dbReference type="ARBA" id="ARBA00010704"/>
    </source>
</evidence>
<proteinExistence type="inferred from homology"/>
<comment type="caution">
    <text evidence="7">The sequence shown here is derived from an EMBL/GenBank/DDBJ whole genome shotgun (WGS) entry which is preliminary data.</text>
</comment>
<accession>A0AAV3P5S6</accession>
<name>A0AAV3P5S6_LITER</name>
<dbReference type="AlphaFoldDB" id="A0AAV3P5S6"/>
<evidence type="ECO:0000256" key="5">
    <source>
        <dbReference type="ARBA" id="ARBA00022927"/>
    </source>
</evidence>
<keyword evidence="8" id="KW-1185">Reference proteome</keyword>
<keyword evidence="3" id="KW-0813">Transport</keyword>
<organism evidence="7 8">
    <name type="scientific">Lithospermum erythrorhizon</name>
    <name type="common">Purple gromwell</name>
    <name type="synonym">Lithospermum officinale var. erythrorhizon</name>
    <dbReference type="NCBI Taxonomy" id="34254"/>
    <lineage>
        <taxon>Eukaryota</taxon>
        <taxon>Viridiplantae</taxon>
        <taxon>Streptophyta</taxon>
        <taxon>Embryophyta</taxon>
        <taxon>Tracheophyta</taxon>
        <taxon>Spermatophyta</taxon>
        <taxon>Magnoliopsida</taxon>
        <taxon>eudicotyledons</taxon>
        <taxon>Gunneridae</taxon>
        <taxon>Pentapetalae</taxon>
        <taxon>asterids</taxon>
        <taxon>lamiids</taxon>
        <taxon>Boraginales</taxon>
        <taxon>Boraginaceae</taxon>
        <taxon>Boraginoideae</taxon>
        <taxon>Lithospermeae</taxon>
        <taxon>Lithospermum</taxon>
    </lineage>
</organism>
<reference evidence="7 8" key="1">
    <citation type="submission" date="2024-01" db="EMBL/GenBank/DDBJ databases">
        <title>The complete chloroplast genome sequence of Lithospermum erythrorhizon: insights into the phylogenetic relationship among Boraginaceae species and the maternal lineages of purple gromwells.</title>
        <authorList>
            <person name="Okada T."/>
            <person name="Watanabe K."/>
        </authorList>
    </citation>
    <scope>NUCLEOTIDE SEQUENCE [LARGE SCALE GENOMIC DNA]</scope>
</reference>
<keyword evidence="4" id="KW-0967">Endosome</keyword>
<sequence length="918" mass="103468">MGLKLRRRNYIEEKEEEASHSLRRFPSKINPLSSPSPLSQNKFVGIQDVKDNFTDPLRRLDRGTDTTQRDSRDDEFYFKAGILSEPSVQFPAKEWISFRKILLQKFPISKMIRVSSISSSIMKHGNVNEKSTINTHLEELDDPQRFTEVGIKLISQQDYFSCLNELKEEIRRAWHGDDRVTSLKLSIKVGRLLMDTSVEQFYPKLFLLATDIFDMLGELVWERIRQKAEYAENGSTIFSFPDNFKASDISSEAKETCGNWFSKIGAIRELLPRIYLELAILPCCRFVHDDPTDILQRLVMMTRGIGNPLASAYCRLYIVHRAQRVPQCGIGYLVTCINDLKILLYNIASTKEDRFSNFSGNRRLLLSLIEPTIEYTMKTVLKDSDQTRISEILVGLGLGKKQGDLFGQCACISIVLYHLLKELPIEVICSNAVGIFNLIEYNNDPSFDQCLNYQLLGFRLCERISQVYQFQEVANKVIQVVTCYSRLDEYLKIIDAYLDIIMKMDGYMKVILDGIFEHTSSKEVGDSELTSLQSIILKLLTYFDNIKDMLALEHFVDIIGAMRGSSRTTISLQILRMASRTPFLQDTTIIQFIYEVCQAIHDGMDISNSRSEEYQQATHLVSRFVNMVDYGPKVEQHLTFLVECRGSLGGFSELREPLVHLSNRLAINVMKNGNTISLVKSCLAFSEVTIPSVPVHIRQLNLYLETAEVALLGGLVSHFDGLVDSAVRCLENLSGFDGLQKSNDLAMITSLLCKLCSLMVLAPGKEDQGVTYLARRILSFLTSESGVFPKMKILVLCALVSSLAASCQNLPPYHAIQGEVVAYLQNALSLSDVLVQNMQAAILQEPSQAVRGQLALEACNCIASSFSASRETSAICSSLMETAKSSLSVDDKYLTSSLKFLGKYQDVLRVQGEQTHEL</sequence>
<gene>
    <name evidence="7" type="ORF">LIER_06123</name>
</gene>
<keyword evidence="5" id="KW-0653">Protein transport</keyword>
<evidence type="ECO:0000256" key="3">
    <source>
        <dbReference type="ARBA" id="ARBA00022448"/>
    </source>
</evidence>
<feature type="region of interest" description="Disordered" evidence="6">
    <location>
        <begin position="13"/>
        <end position="36"/>
    </location>
</feature>
<dbReference type="EMBL" id="BAABME010000874">
    <property type="protein sequence ID" value="GAA0146091.1"/>
    <property type="molecule type" value="Genomic_DNA"/>
</dbReference>